<evidence type="ECO:0000313" key="2">
    <source>
        <dbReference type="EMBL" id="MBJ7603248.1"/>
    </source>
</evidence>
<name>A0A934K912_9BACT</name>
<evidence type="ECO:0000313" key="1">
    <source>
        <dbReference type="EMBL" id="MBJ7602727.1"/>
    </source>
</evidence>
<dbReference type="EMBL" id="JAEKNQ010000033">
    <property type="protein sequence ID" value="MBJ7603248.1"/>
    <property type="molecule type" value="Genomic_DNA"/>
</dbReference>
<proteinExistence type="predicted"/>
<accession>A0A934K912</accession>
<feature type="non-terminal residue" evidence="1">
    <location>
        <position position="1"/>
    </location>
</feature>
<dbReference type="EMBL" id="JAEKNQ010000022">
    <property type="protein sequence ID" value="MBJ7602727.1"/>
    <property type="molecule type" value="Genomic_DNA"/>
</dbReference>
<evidence type="ECO:0000313" key="3">
    <source>
        <dbReference type="Proteomes" id="UP000620075"/>
    </source>
</evidence>
<sequence length="46" mass="5288">GQLENAIRLFVALHNHSPKPFVWIKTADQILASIRRFCQRTSETGH</sequence>
<organism evidence="1 3">
    <name type="scientific">Candidatus Dormiibacter inghamiae</name>
    <dbReference type="NCBI Taxonomy" id="3127013"/>
    <lineage>
        <taxon>Bacteria</taxon>
        <taxon>Bacillati</taxon>
        <taxon>Candidatus Dormiibacterota</taxon>
        <taxon>Candidatus Dormibacteria</taxon>
        <taxon>Candidatus Dormibacterales</taxon>
        <taxon>Candidatus Dormibacteraceae</taxon>
        <taxon>Candidatus Dormiibacter</taxon>
    </lineage>
</organism>
<reference evidence="1 3" key="1">
    <citation type="submission" date="2020-10" db="EMBL/GenBank/DDBJ databases">
        <title>Ca. Dormibacterota MAGs.</title>
        <authorList>
            <person name="Montgomery K."/>
        </authorList>
    </citation>
    <scope>NUCLEOTIDE SEQUENCE [LARGE SCALE GENOMIC DNA]</scope>
    <source>
        <strain evidence="1">SC8811_S16_3</strain>
    </source>
</reference>
<gene>
    <name evidence="1" type="ORF">JF888_05970</name>
    <name evidence="2" type="ORF">JF888_08695</name>
</gene>
<dbReference type="Proteomes" id="UP000620075">
    <property type="component" value="Unassembled WGS sequence"/>
</dbReference>
<protein>
    <submittedName>
        <fullName evidence="1">IS630 family transposase</fullName>
    </submittedName>
</protein>
<dbReference type="AlphaFoldDB" id="A0A934K912"/>
<comment type="caution">
    <text evidence="1">The sequence shown here is derived from an EMBL/GenBank/DDBJ whole genome shotgun (WGS) entry which is preliminary data.</text>
</comment>